<evidence type="ECO:0000256" key="11">
    <source>
        <dbReference type="ARBA" id="ARBA00034668"/>
    </source>
</evidence>
<evidence type="ECO:0000256" key="2">
    <source>
        <dbReference type="ARBA" id="ARBA00022506"/>
    </source>
</evidence>
<keyword evidence="5 14" id="KW-0812">Transmembrane</keyword>
<reference evidence="15" key="2">
    <citation type="submission" date="2024-02" db="EMBL/GenBank/DDBJ databases">
        <authorList>
            <person name="Hu B."/>
        </authorList>
    </citation>
    <scope>NUCLEOTIDE SEQUENCE</scope>
    <source>
        <strain evidence="15">1A/Uganda/UGR70/2019</strain>
    </source>
</reference>
<dbReference type="Pfam" id="PF06129">
    <property type="entry name" value="Chordopox_G3"/>
    <property type="match status" value="1"/>
</dbReference>
<keyword evidence="9 14" id="KW-1133">Transmembrane helix</keyword>
<dbReference type="GO" id="GO:0046718">
    <property type="term" value="P:symbiont entry into host cell"/>
    <property type="evidence" value="ECO:0007669"/>
    <property type="project" value="UniProtKB-KW"/>
</dbReference>
<comment type="similarity">
    <text evidence="12">Belongs to the orthopoxvirus OPG086 family.</text>
</comment>
<evidence type="ECO:0000256" key="6">
    <source>
        <dbReference type="ARBA" id="ARBA00022844"/>
    </source>
</evidence>
<evidence type="ECO:0000256" key="3">
    <source>
        <dbReference type="ARBA" id="ARBA00022521"/>
    </source>
</evidence>
<evidence type="ECO:0000256" key="14">
    <source>
        <dbReference type="SAM" id="Phobius"/>
    </source>
</evidence>
<organism evidence="15">
    <name type="scientific">Rousettus bat poxvirus</name>
    <dbReference type="NCBI Taxonomy" id="3141933"/>
    <lineage>
        <taxon>Viruses</taxon>
        <taxon>Varidnaviria</taxon>
        <taxon>Bamfordvirae</taxon>
        <taxon>Nucleocytoviricota</taxon>
        <taxon>Pokkesviricetes</taxon>
        <taxon>Chitovirales</taxon>
        <taxon>Poxviridae</taxon>
    </lineage>
</organism>
<dbReference type="GO" id="GO:0055036">
    <property type="term" value="C:virion membrane"/>
    <property type="evidence" value="ECO:0007669"/>
    <property type="project" value="UniProtKB-SubCell"/>
</dbReference>
<evidence type="ECO:0000256" key="5">
    <source>
        <dbReference type="ARBA" id="ARBA00022692"/>
    </source>
</evidence>
<keyword evidence="2" id="KW-1160">Virus entry into host cell</keyword>
<comment type="subcellular location">
    <subcellularLocation>
        <location evidence="1">Virion membrane</location>
        <topology evidence="1">Single-pass membrane protein</topology>
    </subcellularLocation>
</comment>
<feature type="transmembrane region" description="Helical" evidence="14">
    <location>
        <begin position="6"/>
        <end position="24"/>
    </location>
</feature>
<keyword evidence="4" id="KW-1162">Viral penetration into host cytoplasm</keyword>
<evidence type="ECO:0000313" key="15">
    <source>
        <dbReference type="EMBL" id="XBH23799.1"/>
    </source>
</evidence>
<protein>
    <recommendedName>
        <fullName evidence="13">Entry-fusion complex protein OPG086</fullName>
    </recommendedName>
</protein>
<keyword evidence="10 14" id="KW-0472">Membrane</keyword>
<evidence type="ECO:0000256" key="4">
    <source>
        <dbReference type="ARBA" id="ARBA00022595"/>
    </source>
</evidence>
<proteinExistence type="inferred from homology"/>
<keyword evidence="3" id="KW-1169">Fusion of virus membrane with host cell membrane</keyword>
<comment type="function">
    <text evidence="11">Component of the entry fusion complex (EFC), which consists of 11 proteins. During cell infection, this complex mediates entry of the virion core into the host cytoplasm by a two-step mechanism consisting of lipid mixing of the viral and cellular membranes and subsequent pore formation.</text>
</comment>
<name>A0AAU7E0S0_9POXV</name>
<evidence type="ECO:0000256" key="13">
    <source>
        <dbReference type="ARBA" id="ARBA00034891"/>
    </source>
</evidence>
<evidence type="ECO:0000256" key="9">
    <source>
        <dbReference type="ARBA" id="ARBA00022989"/>
    </source>
</evidence>
<evidence type="ECO:0000256" key="8">
    <source>
        <dbReference type="ARBA" id="ARBA00022968"/>
    </source>
</evidence>
<evidence type="ECO:0000256" key="1">
    <source>
        <dbReference type="ARBA" id="ARBA00004381"/>
    </source>
</evidence>
<keyword evidence="2" id="KW-1168">Fusion of virus membrane with host membrane</keyword>
<accession>A0AAU7E0S0</accession>
<dbReference type="EMBL" id="PP711852">
    <property type="protein sequence ID" value="XBH23799.1"/>
    <property type="molecule type" value="Genomic_DNA"/>
</dbReference>
<evidence type="ECO:0000256" key="10">
    <source>
        <dbReference type="ARBA" id="ARBA00023136"/>
    </source>
</evidence>
<evidence type="ECO:0000256" key="7">
    <source>
        <dbReference type="ARBA" id="ARBA00022921"/>
    </source>
</evidence>
<keyword evidence="7" id="KW-0426">Late protein</keyword>
<keyword evidence="8" id="KW-0735">Signal-anchor</keyword>
<evidence type="ECO:0000256" key="12">
    <source>
        <dbReference type="ARBA" id="ARBA00034771"/>
    </source>
</evidence>
<reference evidence="15" key="1">
    <citation type="journal article" date="2024" name="Microbiome">
        <title>Substantial viral diversity in bats and rodents from East Africa: insights into evolution, recombination, and cocirculation.</title>
        <authorList>
            <person name="Wang D."/>
            <person name="Yang X."/>
            <person name="Ren Z."/>
            <person name="Hu B."/>
            <person name="Zhao H."/>
            <person name="Yang K."/>
            <person name="Shi P."/>
            <person name="Zhang Z."/>
            <person name="Feng Q."/>
            <person name="Nawenja C.V."/>
            <person name="Obanda V."/>
            <person name="Robert K."/>
            <person name="Nalikka B."/>
            <person name="Waruhiu C.N."/>
            <person name="Ochola G.O."/>
            <person name="Onyuok S.O."/>
            <person name="Ochieng H."/>
            <person name="Li B."/>
            <person name="Zhu Y."/>
            <person name="Si H."/>
            <person name="Yin J."/>
            <person name="Kristiansen K."/>
            <person name="Jin X."/>
            <person name="Xu X."/>
            <person name="Xiao M."/>
            <person name="Agwanda B."/>
            <person name="Ommeh S."/>
            <person name="Li J."/>
            <person name="Shi Z.L."/>
        </authorList>
    </citation>
    <scope>NUCLEOTIDE SEQUENCE</scope>
    <source>
        <strain evidence="15">1A/Uganda/UGR70/2019</strain>
    </source>
</reference>
<dbReference type="InterPro" id="IPR010367">
    <property type="entry name" value="Poxvirus_G3"/>
</dbReference>
<sequence>MTFFVQVVLFLIFMILCYFLNYCPTNKLELALQRQQQLSRREIRARTLARPRAVRSTLFLAPDDYVTDTVFLSFDPDARTATVAYRGRDFVYKVDSETERRMLLPLLLLSK</sequence>
<keyword evidence="6" id="KW-0946">Virion</keyword>
<dbReference type="GO" id="GO:0019064">
    <property type="term" value="P:fusion of virus membrane with host plasma membrane"/>
    <property type="evidence" value="ECO:0007669"/>
    <property type="project" value="UniProtKB-KW"/>
</dbReference>